<dbReference type="InterPro" id="IPR040259">
    <property type="entry name" value="Mesogenin/MesP"/>
</dbReference>
<keyword evidence="7" id="KW-0539">Nucleus</keyword>
<proteinExistence type="predicted"/>
<gene>
    <name evidence="11" type="primary">mespbb</name>
</gene>
<keyword evidence="2" id="KW-0217">Developmental protein</keyword>
<dbReference type="GO" id="GO:0000981">
    <property type="term" value="F:DNA-binding transcription factor activity, RNA polymerase II-specific"/>
    <property type="evidence" value="ECO:0007669"/>
    <property type="project" value="TreeGrafter"/>
</dbReference>
<dbReference type="PANTHER" id="PTHR20937:SF18">
    <property type="entry name" value="BHLH TRANSCRIPTION FACTOR MESP-B-RELATED"/>
    <property type="match status" value="1"/>
</dbReference>
<dbReference type="GO" id="GO:0000978">
    <property type="term" value="F:RNA polymerase II cis-regulatory region sequence-specific DNA binding"/>
    <property type="evidence" value="ECO:0007669"/>
    <property type="project" value="TreeGrafter"/>
</dbReference>
<dbReference type="OrthoDB" id="9946827at2759"/>
<evidence type="ECO:0000313" key="10">
    <source>
        <dbReference type="Proteomes" id="UP000221080"/>
    </source>
</evidence>
<feature type="compositionally biased region" description="Low complexity" evidence="8">
    <location>
        <begin position="1"/>
        <end position="17"/>
    </location>
</feature>
<keyword evidence="6" id="KW-0804">Transcription</keyword>
<keyword evidence="4" id="KW-0805">Transcription regulation</keyword>
<dbReference type="GO" id="GO:0032525">
    <property type="term" value="P:somite rostral/caudal axis specification"/>
    <property type="evidence" value="ECO:0007669"/>
    <property type="project" value="TreeGrafter"/>
</dbReference>
<dbReference type="InterPro" id="IPR011598">
    <property type="entry name" value="bHLH_dom"/>
</dbReference>
<accession>A0A2D0RF25</accession>
<evidence type="ECO:0000256" key="5">
    <source>
        <dbReference type="ARBA" id="ARBA00023125"/>
    </source>
</evidence>
<keyword evidence="10" id="KW-1185">Reference proteome</keyword>
<dbReference type="PROSITE" id="PS50888">
    <property type="entry name" value="BHLH"/>
    <property type="match status" value="1"/>
</dbReference>
<evidence type="ECO:0000256" key="1">
    <source>
        <dbReference type="ARBA" id="ARBA00004123"/>
    </source>
</evidence>
<evidence type="ECO:0000256" key="8">
    <source>
        <dbReference type="SAM" id="MobiDB-lite"/>
    </source>
</evidence>
<feature type="compositionally biased region" description="Basic residues" evidence="8">
    <location>
        <begin position="34"/>
        <end position="48"/>
    </location>
</feature>
<dbReference type="SUPFAM" id="SSF47459">
    <property type="entry name" value="HLH, helix-loop-helix DNA-binding domain"/>
    <property type="match status" value="1"/>
</dbReference>
<feature type="domain" description="BHLH" evidence="9">
    <location>
        <begin position="45"/>
        <end position="99"/>
    </location>
</feature>
<evidence type="ECO:0000259" key="9">
    <source>
        <dbReference type="PROSITE" id="PS50888"/>
    </source>
</evidence>
<reference evidence="11" key="2">
    <citation type="submission" date="2025-08" db="UniProtKB">
        <authorList>
            <consortium name="RefSeq"/>
        </authorList>
    </citation>
    <scope>IDENTIFICATION</scope>
    <source>
        <tissue evidence="11">Blood</tissue>
    </source>
</reference>
<dbReference type="STRING" id="7998.ENSIPUP00000012654"/>
<dbReference type="KEGG" id="ipu:108268597"/>
<dbReference type="GO" id="GO:0003007">
    <property type="term" value="P:heart morphogenesis"/>
    <property type="evidence" value="ECO:0007669"/>
    <property type="project" value="TreeGrafter"/>
</dbReference>
<name>A0A2D0RF25_ICTPU</name>
<dbReference type="InterPro" id="IPR036638">
    <property type="entry name" value="HLH_DNA-bd_sf"/>
</dbReference>
<dbReference type="RefSeq" id="XP_017329128.1">
    <property type="nucleotide sequence ID" value="XM_017473639.3"/>
</dbReference>
<dbReference type="Proteomes" id="UP000221080">
    <property type="component" value="Chromosome 8"/>
</dbReference>
<sequence length="253" mass="28675">MDVSSPLFSYSSLSSDSEIYNVSSPESSSEGRPKPKRTHCKNPSKQRRNASEKEKLRMRDLTKALHYLRTFLPPFVAPAGQTLTKIETLRLAIRYISYLSSQLDLEMSYCQSHDLRSPHHGPASHSWEEGNLGNETEAFYTQKNKPPHSAFYESWSARNGKTLHDEQEHITPPHSDVVGDHGLYERCHMTLQSGSGFTQAETEQRDGIKMEIPSCDELFTSGFDSIMNPQTSLSHQDYGKVVQCESAGRDFWI</sequence>
<feature type="compositionally biased region" description="Polar residues" evidence="8">
    <location>
        <begin position="18"/>
        <end position="30"/>
    </location>
</feature>
<evidence type="ECO:0000256" key="7">
    <source>
        <dbReference type="ARBA" id="ARBA00023242"/>
    </source>
</evidence>
<dbReference type="GO" id="GO:0005634">
    <property type="term" value="C:nucleus"/>
    <property type="evidence" value="ECO:0007669"/>
    <property type="project" value="UniProtKB-SubCell"/>
</dbReference>
<evidence type="ECO:0000313" key="11">
    <source>
        <dbReference type="RefSeq" id="XP_017329128.1"/>
    </source>
</evidence>
<dbReference type="GO" id="GO:0007219">
    <property type="term" value="P:Notch signaling pathway"/>
    <property type="evidence" value="ECO:0007669"/>
    <property type="project" value="UniProtKB-KW"/>
</dbReference>
<dbReference type="GeneID" id="108268597"/>
<keyword evidence="3" id="KW-0914">Notch signaling pathway</keyword>
<dbReference type="SMART" id="SM00353">
    <property type="entry name" value="HLH"/>
    <property type="match status" value="1"/>
</dbReference>
<comment type="subcellular location">
    <subcellularLocation>
        <location evidence="1">Nucleus</location>
    </subcellularLocation>
</comment>
<evidence type="ECO:0000256" key="2">
    <source>
        <dbReference type="ARBA" id="ARBA00022473"/>
    </source>
</evidence>
<dbReference type="Gene3D" id="4.10.280.10">
    <property type="entry name" value="Helix-loop-helix DNA-binding domain"/>
    <property type="match status" value="1"/>
</dbReference>
<evidence type="ECO:0000256" key="4">
    <source>
        <dbReference type="ARBA" id="ARBA00023015"/>
    </source>
</evidence>
<dbReference type="GO" id="GO:0046983">
    <property type="term" value="F:protein dimerization activity"/>
    <property type="evidence" value="ECO:0007669"/>
    <property type="project" value="InterPro"/>
</dbReference>
<dbReference type="CTD" id="100148845"/>
<dbReference type="Pfam" id="PF00010">
    <property type="entry name" value="HLH"/>
    <property type="match status" value="1"/>
</dbReference>
<dbReference type="PANTHER" id="PTHR20937">
    <property type="entry name" value="IP14615P"/>
    <property type="match status" value="1"/>
</dbReference>
<dbReference type="FunFam" id="4.10.280.10:FF:000047">
    <property type="entry name" value="mesoderm posterior protein 1"/>
    <property type="match status" value="1"/>
</dbReference>
<evidence type="ECO:0000256" key="6">
    <source>
        <dbReference type="ARBA" id="ARBA00023163"/>
    </source>
</evidence>
<feature type="region of interest" description="Disordered" evidence="8">
    <location>
        <begin position="1"/>
        <end position="55"/>
    </location>
</feature>
<dbReference type="GO" id="GO:0001707">
    <property type="term" value="P:mesoderm formation"/>
    <property type="evidence" value="ECO:0007669"/>
    <property type="project" value="TreeGrafter"/>
</dbReference>
<evidence type="ECO:0000256" key="3">
    <source>
        <dbReference type="ARBA" id="ARBA00022976"/>
    </source>
</evidence>
<keyword evidence="5" id="KW-0238">DNA-binding</keyword>
<organism evidence="10 11">
    <name type="scientific">Ictalurus punctatus</name>
    <name type="common">Channel catfish</name>
    <name type="synonym">Silurus punctatus</name>
    <dbReference type="NCBI Taxonomy" id="7998"/>
    <lineage>
        <taxon>Eukaryota</taxon>
        <taxon>Metazoa</taxon>
        <taxon>Chordata</taxon>
        <taxon>Craniata</taxon>
        <taxon>Vertebrata</taxon>
        <taxon>Euteleostomi</taxon>
        <taxon>Actinopterygii</taxon>
        <taxon>Neopterygii</taxon>
        <taxon>Teleostei</taxon>
        <taxon>Ostariophysi</taxon>
        <taxon>Siluriformes</taxon>
        <taxon>Ictaluridae</taxon>
        <taxon>Ictalurus</taxon>
    </lineage>
</organism>
<reference evidence="10" key="1">
    <citation type="journal article" date="2016" name="Nat. Commun.">
        <title>The channel catfish genome sequence provides insights into the evolution of scale formation in teleosts.</title>
        <authorList>
            <person name="Liu Z."/>
            <person name="Liu S."/>
            <person name="Yao J."/>
            <person name="Bao L."/>
            <person name="Zhang J."/>
            <person name="Li Y."/>
            <person name="Jiang C."/>
            <person name="Sun L."/>
            <person name="Wang R."/>
            <person name="Zhang Y."/>
            <person name="Zhou T."/>
            <person name="Zeng Q."/>
            <person name="Fu Q."/>
            <person name="Gao S."/>
            <person name="Li N."/>
            <person name="Koren S."/>
            <person name="Jiang Y."/>
            <person name="Zimin A."/>
            <person name="Xu P."/>
            <person name="Phillippy A.M."/>
            <person name="Geng X."/>
            <person name="Song L."/>
            <person name="Sun F."/>
            <person name="Li C."/>
            <person name="Wang X."/>
            <person name="Chen A."/>
            <person name="Jin Y."/>
            <person name="Yuan Z."/>
            <person name="Yang Y."/>
            <person name="Tan S."/>
            <person name="Peatman E."/>
            <person name="Lu J."/>
            <person name="Qin Z."/>
            <person name="Dunham R."/>
            <person name="Li Z."/>
            <person name="Sonstegard T."/>
            <person name="Feng J."/>
            <person name="Danzmann R.G."/>
            <person name="Schroeder S."/>
            <person name="Scheffler B."/>
            <person name="Duke M.V."/>
            <person name="Ballard L."/>
            <person name="Kucuktas H."/>
            <person name="Kaltenboeck L."/>
            <person name="Liu H."/>
            <person name="Armbruster J."/>
            <person name="Xie Y."/>
            <person name="Kirby M.L."/>
            <person name="Tian Y."/>
            <person name="Flanagan M.E."/>
            <person name="Mu W."/>
            <person name="Waldbieser G.C."/>
        </authorList>
    </citation>
    <scope>NUCLEOTIDE SEQUENCE [LARGE SCALE GENOMIC DNA]</scope>
    <source>
        <strain evidence="10">SDA103</strain>
    </source>
</reference>
<dbReference type="AlphaFoldDB" id="A0A2D0RF25"/>
<protein>
    <submittedName>
        <fullName evidence="11">Mesoderm posterior bb</fullName>
    </submittedName>
</protein>